<dbReference type="Proteomes" id="UP000068167">
    <property type="component" value="Chromosome"/>
</dbReference>
<evidence type="ECO:0008006" key="4">
    <source>
        <dbReference type="Google" id="ProtNLM"/>
    </source>
</evidence>
<gene>
    <name evidence="2" type="ORF">VL20_1439</name>
</gene>
<dbReference type="EMBL" id="CP011339">
    <property type="protein sequence ID" value="AKV66608.1"/>
    <property type="molecule type" value="Genomic_DNA"/>
</dbReference>
<organism evidence="2 3">
    <name type="scientific">Microcystis panniformis FACHB-1757</name>
    <dbReference type="NCBI Taxonomy" id="1638788"/>
    <lineage>
        <taxon>Bacteria</taxon>
        <taxon>Bacillati</taxon>
        <taxon>Cyanobacteriota</taxon>
        <taxon>Cyanophyceae</taxon>
        <taxon>Oscillatoriophycideae</taxon>
        <taxon>Chroococcales</taxon>
        <taxon>Microcystaceae</taxon>
        <taxon>Microcystis</taxon>
    </lineage>
</organism>
<sequence>MPLELPNLDDRTYEDLVAEALRLIPNYAPEWTNYNPSDPGITLIEMLAYLTEMLLYRQNRITDDNLRTFLRLLNGPDWVAEQNQDLAQEIQDAVLNLRDEYRAITAEDYETLSQEKFNIWLVQMQQEEKADKLLEKSLKDRCKEWWDTTNLEVKEENLPSKVSQKIKRAYCVPQRYLGAGREEEKKQSKPNYVSVLILPDKDSDSANQLGPQPTTLLRDALQGYLQQRSILTTRLSVVGPTYTPISVEILVARRSDVLTETVSNGIVKAMQQFLDPENWPFSRDVHVSEVYELLEKIDGIDYLTDVLLVSECQPEDQHCLATETLWNDRGEPIGLELYDHYLPANRLKLDQIAIAPSANFLVVQLTIKVRAASGANPDLLRRQIKSQTRAFFHPLYPTIRDLNPDGETAMKIEVTAAKTIKMSSLRLENSKYVETGSFEELNLAINQVTSYVETGSFEELNLAINQVTSIELSGDRIQKGGWLLIKAGEVIDLRSQVEVDSAITG</sequence>
<accession>A0A0K1RXW7</accession>
<evidence type="ECO:0000313" key="2">
    <source>
        <dbReference type="EMBL" id="AKV66608.1"/>
    </source>
</evidence>
<evidence type="ECO:0000256" key="1">
    <source>
        <dbReference type="SAM" id="Coils"/>
    </source>
</evidence>
<dbReference type="PATRIC" id="fig|1638788.3.peg.1442"/>
<proteinExistence type="predicted"/>
<evidence type="ECO:0000313" key="3">
    <source>
        <dbReference type="Proteomes" id="UP000068167"/>
    </source>
</evidence>
<dbReference type="KEGG" id="mpk:VL20_1439"/>
<dbReference type="AlphaFoldDB" id="A0A0K1RXW7"/>
<name>A0A0K1RXW7_9CHRO</name>
<keyword evidence="1" id="KW-0175">Coiled coil</keyword>
<dbReference type="RefSeq" id="WP_052275908.1">
    <property type="nucleotide sequence ID" value="NZ_CP011339.1"/>
</dbReference>
<protein>
    <recommendedName>
        <fullName evidence="4">Baseplate protein J-like domain-containing protein</fullName>
    </recommendedName>
</protein>
<feature type="coiled-coil region" evidence="1">
    <location>
        <begin position="80"/>
        <end position="107"/>
    </location>
</feature>
<reference evidence="2 3" key="1">
    <citation type="journal article" date="2016" name="Stand. Genomic Sci.">
        <title>Complete genome sequence and genomic characterization of Microcystis panniformis FACHB 1757 by third-generation sequencing.</title>
        <authorList>
            <person name="Zhang J.Y."/>
            <person name="Guan R."/>
            <person name="Zhang H.J."/>
            <person name="Li H."/>
            <person name="Xiao P."/>
            <person name="Yu G.L."/>
            <person name="Du L."/>
            <person name="Cao D.M."/>
            <person name="Zhu B.C."/>
            <person name="Li R.H."/>
            <person name="Lu Z.H."/>
        </authorList>
    </citation>
    <scope>NUCLEOTIDE SEQUENCE [LARGE SCALE GENOMIC DNA]</scope>
    <source>
        <strain evidence="2 3">FACHB-1757</strain>
    </source>
</reference>
<keyword evidence="3" id="KW-1185">Reference proteome</keyword>